<dbReference type="Proteomes" id="UP000788993">
    <property type="component" value="Unassembled WGS sequence"/>
</dbReference>
<comment type="caution">
    <text evidence="1">The sequence shown here is derived from an EMBL/GenBank/DDBJ whole genome shotgun (WGS) entry which is preliminary data.</text>
</comment>
<gene>
    <name evidence="1" type="ORF">OGATHE_004639</name>
</gene>
<keyword evidence="2" id="KW-1185">Reference proteome</keyword>
<evidence type="ECO:0000313" key="1">
    <source>
        <dbReference type="EMBL" id="KAH3663063.1"/>
    </source>
</evidence>
<dbReference type="AlphaFoldDB" id="A0A9P8T1Q7"/>
<reference evidence="1" key="2">
    <citation type="submission" date="2021-01" db="EMBL/GenBank/DDBJ databases">
        <authorList>
            <person name="Schikora-Tamarit M.A."/>
        </authorList>
    </citation>
    <scope>NUCLEOTIDE SEQUENCE</scope>
    <source>
        <strain evidence="1">NCAIM Y.01608</strain>
    </source>
</reference>
<reference evidence="1" key="1">
    <citation type="journal article" date="2021" name="Open Biol.">
        <title>Shared evolutionary footprints suggest mitochondrial oxidative damage underlies multiple complex I losses in fungi.</title>
        <authorList>
            <person name="Schikora-Tamarit M.A."/>
            <person name="Marcet-Houben M."/>
            <person name="Nosek J."/>
            <person name="Gabaldon T."/>
        </authorList>
    </citation>
    <scope>NUCLEOTIDE SEQUENCE</scope>
    <source>
        <strain evidence="1">NCAIM Y.01608</strain>
    </source>
</reference>
<evidence type="ECO:0000313" key="2">
    <source>
        <dbReference type="Proteomes" id="UP000788993"/>
    </source>
</evidence>
<accession>A0A9P8T1Q7</accession>
<dbReference type="EMBL" id="JAEUBD010001266">
    <property type="protein sequence ID" value="KAH3663063.1"/>
    <property type="molecule type" value="Genomic_DNA"/>
</dbReference>
<organism evidence="1 2">
    <name type="scientific">Ogataea polymorpha</name>
    <dbReference type="NCBI Taxonomy" id="460523"/>
    <lineage>
        <taxon>Eukaryota</taxon>
        <taxon>Fungi</taxon>
        <taxon>Dikarya</taxon>
        <taxon>Ascomycota</taxon>
        <taxon>Saccharomycotina</taxon>
        <taxon>Pichiomycetes</taxon>
        <taxon>Pichiales</taxon>
        <taxon>Pichiaceae</taxon>
        <taxon>Ogataea</taxon>
    </lineage>
</organism>
<name>A0A9P8T1Q7_9ASCO</name>
<sequence length="165" mass="17961">MTLSSESSCFKAFTIVCLESSDDRGRLTCFTAISSPVSPLSPKYTVPKEPWPILVPLCQTDGPSLFSSEKLSCSDESNDSSSSSSSKSLITVESLFSRIETATDMRARCFESKLPFFSRDTFRVEARMVPSPSKCGGWSARIVSIAAEWFRITSPTVCLTGTATP</sequence>
<proteinExistence type="predicted"/>
<protein>
    <submittedName>
        <fullName evidence="1">Uncharacterized protein</fullName>
    </submittedName>
</protein>